<dbReference type="Proteomes" id="UP000094412">
    <property type="component" value="Unassembled WGS sequence"/>
</dbReference>
<dbReference type="SUPFAM" id="SSF49503">
    <property type="entry name" value="Cupredoxins"/>
    <property type="match status" value="1"/>
</dbReference>
<dbReference type="AlphaFoldDB" id="A0A1C2DSR8"/>
<dbReference type="InterPro" id="IPR028096">
    <property type="entry name" value="EfeO_Cupredoxin"/>
</dbReference>
<dbReference type="PANTHER" id="PTHR36507:SF1">
    <property type="entry name" value="BLL1555 PROTEIN"/>
    <property type="match status" value="1"/>
</dbReference>
<feature type="signal peptide" evidence="1">
    <location>
        <begin position="1"/>
        <end position="30"/>
    </location>
</feature>
<dbReference type="InterPro" id="IPR052721">
    <property type="entry name" value="ET_Amicyanin"/>
</dbReference>
<evidence type="ECO:0000313" key="4">
    <source>
        <dbReference type="Proteomes" id="UP000094412"/>
    </source>
</evidence>
<evidence type="ECO:0000259" key="2">
    <source>
        <dbReference type="Pfam" id="PF13473"/>
    </source>
</evidence>
<dbReference type="PANTHER" id="PTHR36507">
    <property type="entry name" value="BLL1555 PROTEIN"/>
    <property type="match status" value="1"/>
</dbReference>
<comment type="caution">
    <text evidence="3">The sequence shown here is derived from an EMBL/GenBank/DDBJ whole genome shotgun (WGS) entry which is preliminary data.</text>
</comment>
<protein>
    <recommendedName>
        <fullName evidence="2">EfeO-type cupredoxin-like domain-containing protein</fullName>
    </recommendedName>
</protein>
<feature type="chain" id="PRO_5008659631" description="EfeO-type cupredoxin-like domain-containing protein" evidence="1">
    <location>
        <begin position="31"/>
        <end position="114"/>
    </location>
</feature>
<dbReference type="CDD" id="cd13921">
    <property type="entry name" value="Amicyanin"/>
    <property type="match status" value="1"/>
</dbReference>
<dbReference type="InterPro" id="IPR035668">
    <property type="entry name" value="Amicyanin"/>
</dbReference>
<dbReference type="Pfam" id="PF13473">
    <property type="entry name" value="Cupredoxin_1"/>
    <property type="match status" value="1"/>
</dbReference>
<gene>
    <name evidence="3" type="ORF">QV13_13920</name>
</gene>
<dbReference type="OrthoDB" id="9796416at2"/>
<evidence type="ECO:0000313" key="3">
    <source>
        <dbReference type="EMBL" id="OCX17811.1"/>
    </source>
</evidence>
<dbReference type="Gene3D" id="2.60.40.420">
    <property type="entry name" value="Cupredoxins - blue copper proteins"/>
    <property type="match status" value="1"/>
</dbReference>
<name>A0A1C2DSR8_9HYPH</name>
<proteinExistence type="predicted"/>
<evidence type="ECO:0000256" key="1">
    <source>
        <dbReference type="SAM" id="SignalP"/>
    </source>
</evidence>
<reference evidence="3 4" key="1">
    <citation type="submission" date="2016-08" db="EMBL/GenBank/DDBJ databases">
        <title>Whole genome sequence of Mesorhizobium sp. strain UASWS1009 isolated from industrial sewage.</title>
        <authorList>
            <person name="Crovadore J."/>
            <person name="Calmin G."/>
            <person name="Chablais R."/>
            <person name="Cochard B."/>
            <person name="Lefort F."/>
        </authorList>
    </citation>
    <scope>NUCLEOTIDE SEQUENCE [LARGE SCALE GENOMIC DNA]</scope>
    <source>
        <strain evidence="3 4">UASWS1009</strain>
    </source>
</reference>
<sequence length="114" mass="12316">MLRFRPPAPQLAAIFFGLSLSVAVNAPLHAADAPAIKIENFAFTPQTLTVKAGTTVTFRNDDDIPHQIVATDGGFRSKALDTSDTYTFTFSKAGDFAYYCGLHPHMQGKVVVTP</sequence>
<dbReference type="STRING" id="1566387.QV13_13920"/>
<organism evidence="3 4">
    <name type="scientific">Mesorhizobium hungaricum</name>
    <dbReference type="NCBI Taxonomy" id="1566387"/>
    <lineage>
        <taxon>Bacteria</taxon>
        <taxon>Pseudomonadati</taxon>
        <taxon>Pseudomonadota</taxon>
        <taxon>Alphaproteobacteria</taxon>
        <taxon>Hyphomicrobiales</taxon>
        <taxon>Phyllobacteriaceae</taxon>
        <taxon>Mesorhizobium</taxon>
    </lineage>
</organism>
<dbReference type="EMBL" id="MDEO01000032">
    <property type="protein sequence ID" value="OCX17811.1"/>
    <property type="molecule type" value="Genomic_DNA"/>
</dbReference>
<dbReference type="RefSeq" id="WP_024924032.1">
    <property type="nucleotide sequence ID" value="NZ_MDEO01000032.1"/>
</dbReference>
<keyword evidence="4" id="KW-1185">Reference proteome</keyword>
<accession>A0A1C2DSR8</accession>
<dbReference type="InterPro" id="IPR008972">
    <property type="entry name" value="Cupredoxin"/>
</dbReference>
<feature type="domain" description="EfeO-type cupredoxin-like" evidence="2">
    <location>
        <begin position="18"/>
        <end position="112"/>
    </location>
</feature>
<keyword evidence="1" id="KW-0732">Signal</keyword>